<comment type="caution">
    <text evidence="1">The sequence shown here is derived from an EMBL/GenBank/DDBJ whole genome shotgun (WGS) entry which is preliminary data.</text>
</comment>
<evidence type="ECO:0000313" key="2">
    <source>
        <dbReference type="Proteomes" id="UP001055811"/>
    </source>
</evidence>
<reference evidence="1 2" key="2">
    <citation type="journal article" date="2022" name="Mol. Ecol. Resour.">
        <title>The genomes of chicory, endive, great burdock and yacon provide insights into Asteraceae paleo-polyploidization history and plant inulin production.</title>
        <authorList>
            <person name="Fan W."/>
            <person name="Wang S."/>
            <person name="Wang H."/>
            <person name="Wang A."/>
            <person name="Jiang F."/>
            <person name="Liu H."/>
            <person name="Zhao H."/>
            <person name="Xu D."/>
            <person name="Zhang Y."/>
        </authorList>
    </citation>
    <scope>NUCLEOTIDE SEQUENCE [LARGE SCALE GENOMIC DNA]</scope>
    <source>
        <strain evidence="2">cv. Punajuju</strain>
        <tissue evidence="1">Leaves</tissue>
    </source>
</reference>
<gene>
    <name evidence="1" type="ORF">L2E82_10572</name>
</gene>
<sequence length="120" mass="13079">MTCMVLWIRRFLAAAKPRCRRHPKDNSDSTLQAWAAGVSVFLGGNKPSRVGNARGDISVNFSCDPGVALALGCVDLALDEIKRLQEEGPSDTNISMILEIEQRAQENGLQLALGISQREL</sequence>
<protein>
    <submittedName>
        <fullName evidence="1">Uncharacterized protein</fullName>
    </submittedName>
</protein>
<evidence type="ECO:0000313" key="1">
    <source>
        <dbReference type="EMBL" id="KAI3780588.1"/>
    </source>
</evidence>
<dbReference type="Proteomes" id="UP001055811">
    <property type="component" value="Linkage Group LG02"/>
</dbReference>
<name>A0ACB9GBZ3_CICIN</name>
<dbReference type="EMBL" id="CM042010">
    <property type="protein sequence ID" value="KAI3780588.1"/>
    <property type="molecule type" value="Genomic_DNA"/>
</dbReference>
<organism evidence="1 2">
    <name type="scientific">Cichorium intybus</name>
    <name type="common">Chicory</name>
    <dbReference type="NCBI Taxonomy" id="13427"/>
    <lineage>
        <taxon>Eukaryota</taxon>
        <taxon>Viridiplantae</taxon>
        <taxon>Streptophyta</taxon>
        <taxon>Embryophyta</taxon>
        <taxon>Tracheophyta</taxon>
        <taxon>Spermatophyta</taxon>
        <taxon>Magnoliopsida</taxon>
        <taxon>eudicotyledons</taxon>
        <taxon>Gunneridae</taxon>
        <taxon>Pentapetalae</taxon>
        <taxon>asterids</taxon>
        <taxon>campanulids</taxon>
        <taxon>Asterales</taxon>
        <taxon>Asteraceae</taxon>
        <taxon>Cichorioideae</taxon>
        <taxon>Cichorieae</taxon>
        <taxon>Cichoriinae</taxon>
        <taxon>Cichorium</taxon>
    </lineage>
</organism>
<proteinExistence type="predicted"/>
<keyword evidence="2" id="KW-1185">Reference proteome</keyword>
<accession>A0ACB9GBZ3</accession>
<reference evidence="2" key="1">
    <citation type="journal article" date="2022" name="Mol. Ecol. Resour.">
        <title>The genomes of chicory, endive, great burdock and yacon provide insights into Asteraceae palaeo-polyploidization history and plant inulin production.</title>
        <authorList>
            <person name="Fan W."/>
            <person name="Wang S."/>
            <person name="Wang H."/>
            <person name="Wang A."/>
            <person name="Jiang F."/>
            <person name="Liu H."/>
            <person name="Zhao H."/>
            <person name="Xu D."/>
            <person name="Zhang Y."/>
        </authorList>
    </citation>
    <scope>NUCLEOTIDE SEQUENCE [LARGE SCALE GENOMIC DNA]</scope>
    <source>
        <strain evidence="2">cv. Punajuju</strain>
    </source>
</reference>